<reference evidence="1 2" key="1">
    <citation type="journal article" date="2012" name="Genome Biol.">
        <title>Sequencing three crocodilian genomes to illuminate the evolution of archosaurs and amniotes.</title>
        <authorList>
            <person name="St John J.A."/>
            <person name="Braun E.L."/>
            <person name="Isberg S.R."/>
            <person name="Miles L.G."/>
            <person name="Chong A.Y."/>
            <person name="Gongora J."/>
            <person name="Dalzell P."/>
            <person name="Moran C."/>
            <person name="Bed'hom B."/>
            <person name="Abzhanov A."/>
            <person name="Burgess S.C."/>
            <person name="Cooksey A.M."/>
            <person name="Castoe T.A."/>
            <person name="Crawford N.G."/>
            <person name="Densmore L.D."/>
            <person name="Drew J.C."/>
            <person name="Edwards S.V."/>
            <person name="Faircloth B.C."/>
            <person name="Fujita M.K."/>
            <person name="Greenwold M.J."/>
            <person name="Hoffmann F.G."/>
            <person name="Howard J.M."/>
            <person name="Iguchi T."/>
            <person name="Janes D.E."/>
            <person name="Khan S.Y."/>
            <person name="Kohno S."/>
            <person name="de Koning A.J."/>
            <person name="Lance S.L."/>
            <person name="McCarthy F.M."/>
            <person name="McCormack J.E."/>
            <person name="Merchant M.E."/>
            <person name="Peterson D.G."/>
            <person name="Pollock D.D."/>
            <person name="Pourmand N."/>
            <person name="Raney B.J."/>
            <person name="Roessler K.A."/>
            <person name="Sanford J.R."/>
            <person name="Sawyer R.H."/>
            <person name="Schmidt C.J."/>
            <person name="Triplett E.W."/>
            <person name="Tuberville T.D."/>
            <person name="Venegas-Anaya M."/>
            <person name="Howard J.T."/>
            <person name="Jarvis E.D."/>
            <person name="Guillette L.J.Jr."/>
            <person name="Glenn T.C."/>
            <person name="Green R.E."/>
            <person name="Ray D.A."/>
        </authorList>
    </citation>
    <scope>NUCLEOTIDE SEQUENCE [LARGE SCALE GENOMIC DNA]</scope>
    <source>
        <strain evidence="1">KSC_2009_1</strain>
    </source>
</reference>
<gene>
    <name evidence="1" type="ORF">Y1Q_0000960</name>
</gene>
<accession>A0A151NE23</accession>
<dbReference type="AlphaFoldDB" id="A0A151NE23"/>
<comment type="caution">
    <text evidence="1">The sequence shown here is derived from an EMBL/GenBank/DDBJ whole genome shotgun (WGS) entry which is preliminary data.</text>
</comment>
<organism evidence="1 2">
    <name type="scientific">Alligator mississippiensis</name>
    <name type="common">American alligator</name>
    <dbReference type="NCBI Taxonomy" id="8496"/>
    <lineage>
        <taxon>Eukaryota</taxon>
        <taxon>Metazoa</taxon>
        <taxon>Chordata</taxon>
        <taxon>Craniata</taxon>
        <taxon>Vertebrata</taxon>
        <taxon>Euteleostomi</taxon>
        <taxon>Archelosauria</taxon>
        <taxon>Archosauria</taxon>
        <taxon>Crocodylia</taxon>
        <taxon>Alligatoridae</taxon>
        <taxon>Alligatorinae</taxon>
        <taxon>Alligator</taxon>
    </lineage>
</organism>
<dbReference type="Proteomes" id="UP000050525">
    <property type="component" value="Unassembled WGS sequence"/>
</dbReference>
<dbReference type="EMBL" id="AKHW03003207">
    <property type="protein sequence ID" value="KYO35057.1"/>
    <property type="molecule type" value="Genomic_DNA"/>
</dbReference>
<evidence type="ECO:0000313" key="1">
    <source>
        <dbReference type="EMBL" id="KYO35057.1"/>
    </source>
</evidence>
<sequence>MRATVTLMGLQRHHFWAHQASQDWLQHIVQHISYDEQWLEAFCMTWITFQDLLELLWLYLEWQDTGMWPHPTTDTCLALTVLKLATPSSLRYVGHLFGMGNTTTREAVLEVCSALQDGQGDTIVTRFAHYFGVCSFIRDTFLGSW</sequence>
<proteinExistence type="predicted"/>
<name>A0A151NE23_ALLMI</name>
<evidence type="ECO:0000313" key="2">
    <source>
        <dbReference type="Proteomes" id="UP000050525"/>
    </source>
</evidence>
<protein>
    <submittedName>
        <fullName evidence="1">Uncharacterized protein</fullName>
    </submittedName>
</protein>
<keyword evidence="2" id="KW-1185">Reference proteome</keyword>